<dbReference type="InterPro" id="IPR001628">
    <property type="entry name" value="Znf_hrmn_rcpt"/>
</dbReference>
<keyword evidence="15" id="KW-1185">Reference proteome</keyword>
<dbReference type="InterPro" id="IPR013088">
    <property type="entry name" value="Znf_NHR/GATA"/>
</dbReference>
<dbReference type="Gene3D" id="1.10.565.10">
    <property type="entry name" value="Retinoid X Receptor"/>
    <property type="match status" value="1"/>
</dbReference>
<dbReference type="InterPro" id="IPR035500">
    <property type="entry name" value="NHR-like_dom_sf"/>
</dbReference>
<dbReference type="Gene3D" id="3.30.50.10">
    <property type="entry name" value="Erythroid Transcription Factor GATA-1, subunit A"/>
    <property type="match status" value="1"/>
</dbReference>
<evidence type="ECO:0000256" key="10">
    <source>
        <dbReference type="RuleBase" id="RU004334"/>
    </source>
</evidence>
<feature type="compositionally biased region" description="Polar residues" evidence="11">
    <location>
        <begin position="1"/>
        <end position="11"/>
    </location>
</feature>
<name>A0AAD9KF42_9ANNE</name>
<evidence type="ECO:0000256" key="3">
    <source>
        <dbReference type="ARBA" id="ARBA00022771"/>
    </source>
</evidence>
<accession>A0AAD9KF42</accession>
<keyword evidence="4 10" id="KW-0862">Zinc</keyword>
<dbReference type="GO" id="GO:0008270">
    <property type="term" value="F:zinc ion binding"/>
    <property type="evidence" value="ECO:0007669"/>
    <property type="project" value="UniProtKB-KW"/>
</dbReference>
<dbReference type="GO" id="GO:0004879">
    <property type="term" value="F:nuclear receptor activity"/>
    <property type="evidence" value="ECO:0007669"/>
    <property type="project" value="InterPro"/>
</dbReference>
<dbReference type="PROSITE" id="PS51843">
    <property type="entry name" value="NR_LBD"/>
    <property type="match status" value="1"/>
</dbReference>
<dbReference type="PRINTS" id="PR00398">
    <property type="entry name" value="STRDHORMONER"/>
</dbReference>
<dbReference type="FunFam" id="3.30.50.10:FF:000006">
    <property type="entry name" value="Nuclear receptor subfamily 5 group A member"/>
    <property type="match status" value="1"/>
</dbReference>
<dbReference type="SUPFAM" id="SSF48508">
    <property type="entry name" value="Nuclear receptor ligand-binding domain"/>
    <property type="match status" value="1"/>
</dbReference>
<dbReference type="InterPro" id="IPR003078">
    <property type="entry name" value="Retinoic_acid_rcpt"/>
</dbReference>
<dbReference type="InterPro" id="IPR000536">
    <property type="entry name" value="Nucl_hrmn_rcpt_lig-bd"/>
</dbReference>
<evidence type="ECO:0000256" key="9">
    <source>
        <dbReference type="ARBA" id="ARBA00023242"/>
    </source>
</evidence>
<dbReference type="Proteomes" id="UP001208570">
    <property type="component" value="Unassembled WGS sequence"/>
</dbReference>
<comment type="caution">
    <text evidence="14">The sequence shown here is derived from an EMBL/GenBank/DDBJ whole genome shotgun (WGS) entry which is preliminary data.</text>
</comment>
<dbReference type="InterPro" id="IPR001723">
    <property type="entry name" value="Nuclear_hrmn_rcpt"/>
</dbReference>
<keyword evidence="3 10" id="KW-0863">Zinc-finger</keyword>
<keyword evidence="9 10" id="KW-0539">Nucleus</keyword>
<evidence type="ECO:0000259" key="12">
    <source>
        <dbReference type="PROSITE" id="PS51030"/>
    </source>
</evidence>
<dbReference type="SMART" id="SM00430">
    <property type="entry name" value="HOLI"/>
    <property type="match status" value="1"/>
</dbReference>
<comment type="subcellular location">
    <subcellularLocation>
        <location evidence="1 10">Nucleus</location>
    </subcellularLocation>
</comment>
<dbReference type="PRINTS" id="PR00047">
    <property type="entry name" value="STROIDFINGER"/>
</dbReference>
<evidence type="ECO:0000259" key="13">
    <source>
        <dbReference type="PROSITE" id="PS51843"/>
    </source>
</evidence>
<dbReference type="SMART" id="SM00399">
    <property type="entry name" value="ZnF_C4"/>
    <property type="match status" value="1"/>
</dbReference>
<dbReference type="GO" id="GO:0043565">
    <property type="term" value="F:sequence-specific DNA binding"/>
    <property type="evidence" value="ECO:0007669"/>
    <property type="project" value="InterPro"/>
</dbReference>
<dbReference type="PROSITE" id="PS00031">
    <property type="entry name" value="NUCLEAR_REC_DBD_1"/>
    <property type="match status" value="1"/>
</dbReference>
<evidence type="ECO:0000313" key="15">
    <source>
        <dbReference type="Proteomes" id="UP001208570"/>
    </source>
</evidence>
<feature type="domain" description="NR LBD" evidence="13">
    <location>
        <begin position="216"/>
        <end position="443"/>
    </location>
</feature>
<dbReference type="GO" id="GO:0005634">
    <property type="term" value="C:nucleus"/>
    <property type="evidence" value="ECO:0007669"/>
    <property type="project" value="UniProtKB-SubCell"/>
</dbReference>
<dbReference type="Pfam" id="PF00104">
    <property type="entry name" value="Hormone_recep"/>
    <property type="match status" value="1"/>
</dbReference>
<dbReference type="EMBL" id="JAODUP010000005">
    <property type="protein sequence ID" value="KAK2170012.1"/>
    <property type="molecule type" value="Genomic_DNA"/>
</dbReference>
<gene>
    <name evidence="14" type="ORF">LSH36_5g17030</name>
</gene>
<dbReference type="CDD" id="cd06961">
    <property type="entry name" value="NR_DBD_TR"/>
    <property type="match status" value="1"/>
</dbReference>
<dbReference type="SUPFAM" id="SSF57716">
    <property type="entry name" value="Glucocorticoid receptor-like (DNA-binding domain)"/>
    <property type="match status" value="1"/>
</dbReference>
<dbReference type="PRINTS" id="PR01292">
    <property type="entry name" value="RETNOICACIDR"/>
</dbReference>
<evidence type="ECO:0000256" key="11">
    <source>
        <dbReference type="SAM" id="MobiDB-lite"/>
    </source>
</evidence>
<evidence type="ECO:0000256" key="1">
    <source>
        <dbReference type="ARBA" id="ARBA00004123"/>
    </source>
</evidence>
<protein>
    <submittedName>
        <fullName evidence="14">Uncharacterized protein</fullName>
    </submittedName>
</protein>
<dbReference type="GO" id="GO:0048384">
    <property type="term" value="P:retinoic acid receptor signaling pathway"/>
    <property type="evidence" value="ECO:0007669"/>
    <property type="project" value="InterPro"/>
</dbReference>
<dbReference type="Pfam" id="PF00105">
    <property type="entry name" value="zf-C4"/>
    <property type="match status" value="1"/>
</dbReference>
<comment type="similarity">
    <text evidence="10">Belongs to the nuclear hormone receptor family.</text>
</comment>
<evidence type="ECO:0000256" key="8">
    <source>
        <dbReference type="ARBA" id="ARBA00023170"/>
    </source>
</evidence>
<evidence type="ECO:0000256" key="4">
    <source>
        <dbReference type="ARBA" id="ARBA00022833"/>
    </source>
</evidence>
<evidence type="ECO:0000256" key="5">
    <source>
        <dbReference type="ARBA" id="ARBA00023015"/>
    </source>
</evidence>
<proteinExistence type="inferred from homology"/>
<feature type="region of interest" description="Disordered" evidence="11">
    <location>
        <begin position="1"/>
        <end position="21"/>
    </location>
</feature>
<keyword evidence="8 10" id="KW-0675">Receptor</keyword>
<keyword evidence="7 10" id="KW-0804">Transcription</keyword>
<reference evidence="14" key="1">
    <citation type="journal article" date="2023" name="Mol. Biol. Evol.">
        <title>Third-Generation Sequencing Reveals the Adaptive Role of the Epigenome in Three Deep-Sea Polychaetes.</title>
        <authorList>
            <person name="Perez M."/>
            <person name="Aroh O."/>
            <person name="Sun Y."/>
            <person name="Lan Y."/>
            <person name="Juniper S.K."/>
            <person name="Young C.R."/>
            <person name="Angers B."/>
            <person name="Qian P.Y."/>
        </authorList>
    </citation>
    <scope>NUCLEOTIDE SEQUENCE</scope>
    <source>
        <strain evidence="14">P08H-3</strain>
    </source>
</reference>
<feature type="domain" description="Nuclear receptor" evidence="12">
    <location>
        <begin position="105"/>
        <end position="180"/>
    </location>
</feature>
<dbReference type="PROSITE" id="PS51030">
    <property type="entry name" value="NUCLEAR_REC_DBD_2"/>
    <property type="match status" value="1"/>
</dbReference>
<sequence>MEQADASSFKQPQEDVARISDTQVSIMPDVVSRQMGHDYFQSNPQPDVILAKEEAFETEDLSVRSENIMTVSADDQTETTETIVPPATADSEFVSGYNVLDAKDLPFCLICNDKGSGYHYSVFSCEGCKGFFKRTVQKNLNYTCKENKDCVINKYTRNNCQYCRFQKCIAVGMKREAVREDRSPGGKHRLKRQKTDETMANANIYRTLQLPPETRNNEDFIGKLVDAQPDLVPPTGEVFSLGARSDVDTMNINDLMQYGYMELRMIIEWARKVPGFPELLIEDQMALLKSSFMELNVLRLAYRSMDLVYKVRFADSVLMSADEGVDIGWGKDLISYTLDFVNSLREINMDLTEFCILNAIILTYPDATGIQDRKSISELQNHFLDTLRIYSLTEYPSEPKRFPRILLRIPTLRSVSAKAAERFLSMSLDSSIKMNSLVLEMMS</sequence>
<evidence type="ECO:0000256" key="2">
    <source>
        <dbReference type="ARBA" id="ARBA00022723"/>
    </source>
</evidence>
<evidence type="ECO:0000256" key="6">
    <source>
        <dbReference type="ARBA" id="ARBA00023125"/>
    </source>
</evidence>
<keyword evidence="2 10" id="KW-0479">Metal-binding</keyword>
<organism evidence="14 15">
    <name type="scientific">Paralvinella palmiformis</name>
    <dbReference type="NCBI Taxonomy" id="53620"/>
    <lineage>
        <taxon>Eukaryota</taxon>
        <taxon>Metazoa</taxon>
        <taxon>Spiralia</taxon>
        <taxon>Lophotrochozoa</taxon>
        <taxon>Annelida</taxon>
        <taxon>Polychaeta</taxon>
        <taxon>Sedentaria</taxon>
        <taxon>Canalipalpata</taxon>
        <taxon>Terebellida</taxon>
        <taxon>Terebelliformia</taxon>
        <taxon>Alvinellidae</taxon>
        <taxon>Paralvinella</taxon>
    </lineage>
</organism>
<keyword evidence="6 10" id="KW-0238">DNA-binding</keyword>
<evidence type="ECO:0000256" key="7">
    <source>
        <dbReference type="ARBA" id="ARBA00023163"/>
    </source>
</evidence>
<dbReference type="InterPro" id="IPR050200">
    <property type="entry name" value="Nuclear_hormone_rcpt_NR3"/>
</dbReference>
<evidence type="ECO:0000313" key="14">
    <source>
        <dbReference type="EMBL" id="KAK2170012.1"/>
    </source>
</evidence>
<dbReference type="PANTHER" id="PTHR48092">
    <property type="entry name" value="KNIRPS-RELATED PROTEIN-RELATED"/>
    <property type="match status" value="1"/>
</dbReference>
<dbReference type="AlphaFoldDB" id="A0AAD9KF42"/>
<keyword evidence="5 10" id="KW-0805">Transcription regulation</keyword>